<feature type="region of interest" description="Disordered" evidence="1">
    <location>
        <begin position="157"/>
        <end position="177"/>
    </location>
</feature>
<dbReference type="AlphaFoldDB" id="A0A9D1IDU4"/>
<sequence>MVRNEYRRALIMLRAVEQGYTGHVRLERRTLMGTMSFVITAPSNGANLVAALVGKCRENYFAAKLGELRRDSRGQATLQTSFDPRNIAGRELEEYQLVVVMAIAEGKCDLVLTGNVSGSTQVDWGSVRRAACALVTNQGNASTDQCEGIIQPRAETAGEADPLQETPGTDAQSVPETENAAWDLPAEEYAAEGSGSEAAQSQAASEAEVSAWDLPAEEYAAEGSGSEAAQPQAAPEAEVSAWDLPAEEYAAEEQGASGRIGVDGAAEESTAWWDLPAVEAPSNASNGAAVASGNAEQSASEPNLEIPWPEPFADLRELFRRGERVEEEIVQGYSFVHAAMPEKSGYAYVAIGLRCEDGRPTSVCYALPAPYSPEPPAGLADYEWVGQGNAGWWVKCINAE</sequence>
<feature type="region of interest" description="Disordered" evidence="1">
    <location>
        <begin position="219"/>
        <end position="238"/>
    </location>
</feature>
<proteinExistence type="predicted"/>
<evidence type="ECO:0000313" key="2">
    <source>
        <dbReference type="EMBL" id="HIU34297.1"/>
    </source>
</evidence>
<feature type="compositionally biased region" description="Low complexity" evidence="1">
    <location>
        <begin position="191"/>
        <end position="209"/>
    </location>
</feature>
<organism evidence="2 3">
    <name type="scientific">Candidatus Pullichristensenella excrementigallinarum</name>
    <dbReference type="NCBI Taxonomy" id="2840907"/>
    <lineage>
        <taxon>Bacteria</taxon>
        <taxon>Bacillati</taxon>
        <taxon>Bacillota</taxon>
        <taxon>Clostridia</taxon>
        <taxon>Candidatus Pullichristensenella</taxon>
    </lineage>
</organism>
<comment type="caution">
    <text evidence="2">The sequence shown here is derived from an EMBL/GenBank/DDBJ whole genome shotgun (WGS) entry which is preliminary data.</text>
</comment>
<dbReference type="Proteomes" id="UP000824072">
    <property type="component" value="Unassembled WGS sequence"/>
</dbReference>
<accession>A0A9D1IDU4</accession>
<name>A0A9D1IDU4_9FIRM</name>
<feature type="compositionally biased region" description="Low complexity" evidence="1">
    <location>
        <begin position="221"/>
        <end position="238"/>
    </location>
</feature>
<feature type="compositionally biased region" description="Polar residues" evidence="1">
    <location>
        <begin position="166"/>
        <end position="176"/>
    </location>
</feature>
<reference evidence="2" key="1">
    <citation type="submission" date="2020-10" db="EMBL/GenBank/DDBJ databases">
        <authorList>
            <person name="Gilroy R."/>
        </authorList>
    </citation>
    <scope>NUCLEOTIDE SEQUENCE</scope>
    <source>
        <strain evidence="2">ChiHcec3-11533</strain>
    </source>
</reference>
<protein>
    <submittedName>
        <fullName evidence="2">Uncharacterized protein</fullName>
    </submittedName>
</protein>
<gene>
    <name evidence="2" type="ORF">IAB02_07020</name>
</gene>
<reference evidence="2" key="2">
    <citation type="journal article" date="2021" name="PeerJ">
        <title>Extensive microbial diversity within the chicken gut microbiome revealed by metagenomics and culture.</title>
        <authorList>
            <person name="Gilroy R."/>
            <person name="Ravi A."/>
            <person name="Getino M."/>
            <person name="Pursley I."/>
            <person name="Horton D.L."/>
            <person name="Alikhan N.F."/>
            <person name="Baker D."/>
            <person name="Gharbi K."/>
            <person name="Hall N."/>
            <person name="Watson M."/>
            <person name="Adriaenssens E.M."/>
            <person name="Foster-Nyarko E."/>
            <person name="Jarju S."/>
            <person name="Secka A."/>
            <person name="Antonio M."/>
            <person name="Oren A."/>
            <person name="Chaudhuri R.R."/>
            <person name="La Ragione R."/>
            <person name="Hildebrand F."/>
            <person name="Pallen M.J."/>
        </authorList>
    </citation>
    <scope>NUCLEOTIDE SEQUENCE</scope>
    <source>
        <strain evidence="2">ChiHcec3-11533</strain>
    </source>
</reference>
<dbReference type="EMBL" id="DVMU01000159">
    <property type="protein sequence ID" value="HIU34297.1"/>
    <property type="molecule type" value="Genomic_DNA"/>
</dbReference>
<evidence type="ECO:0000256" key="1">
    <source>
        <dbReference type="SAM" id="MobiDB-lite"/>
    </source>
</evidence>
<feature type="region of interest" description="Disordered" evidence="1">
    <location>
        <begin position="189"/>
        <end position="209"/>
    </location>
</feature>
<evidence type="ECO:0000313" key="3">
    <source>
        <dbReference type="Proteomes" id="UP000824072"/>
    </source>
</evidence>